<evidence type="ECO:0000256" key="1">
    <source>
        <dbReference type="SAM" id="MobiDB-lite"/>
    </source>
</evidence>
<keyword evidence="2" id="KW-1133">Transmembrane helix</keyword>
<evidence type="ECO:0000259" key="3">
    <source>
        <dbReference type="Pfam" id="PF10263"/>
    </source>
</evidence>
<dbReference type="AlphaFoldDB" id="D4B4B4"/>
<dbReference type="eggNOG" id="ENOG502SS0Y">
    <property type="taxonomic scope" value="Eukaryota"/>
</dbReference>
<dbReference type="Proteomes" id="UP000008866">
    <property type="component" value="Unassembled WGS sequence"/>
</dbReference>
<accession>D4B4B4</accession>
<feature type="region of interest" description="Disordered" evidence="1">
    <location>
        <begin position="588"/>
        <end position="609"/>
    </location>
</feature>
<keyword evidence="2" id="KW-0812">Transmembrane</keyword>
<dbReference type="Pfam" id="PF10263">
    <property type="entry name" value="SprT-like"/>
    <property type="match status" value="1"/>
</dbReference>
<organism evidence="4 5">
    <name type="scientific">Arthroderma benhamiae (strain ATCC MYA-4681 / CBS 112371)</name>
    <name type="common">Trichophyton mentagrophytes</name>
    <dbReference type="NCBI Taxonomy" id="663331"/>
    <lineage>
        <taxon>Eukaryota</taxon>
        <taxon>Fungi</taxon>
        <taxon>Dikarya</taxon>
        <taxon>Ascomycota</taxon>
        <taxon>Pezizomycotina</taxon>
        <taxon>Eurotiomycetes</taxon>
        <taxon>Eurotiomycetidae</taxon>
        <taxon>Onygenales</taxon>
        <taxon>Arthrodermataceae</taxon>
        <taxon>Trichophyton</taxon>
    </lineage>
</organism>
<feature type="domain" description="SprT-like" evidence="3">
    <location>
        <begin position="74"/>
        <end position="151"/>
    </location>
</feature>
<dbReference type="OMA" id="ETHANPI"/>
<protein>
    <recommendedName>
        <fullName evidence="3">SprT-like domain-containing protein</fullName>
    </recommendedName>
</protein>
<dbReference type="KEGG" id="abe:ARB_03303"/>
<feature type="transmembrane region" description="Helical" evidence="2">
    <location>
        <begin position="636"/>
        <end position="659"/>
    </location>
</feature>
<dbReference type="STRING" id="663331.D4B4B4"/>
<dbReference type="EMBL" id="ABSU01000034">
    <property type="protein sequence ID" value="EFE29962.1"/>
    <property type="molecule type" value="Genomic_DNA"/>
</dbReference>
<dbReference type="RefSeq" id="XP_003010602.1">
    <property type="nucleotide sequence ID" value="XM_003010556.1"/>
</dbReference>
<proteinExistence type="predicted"/>
<dbReference type="HOGENOM" id="CLU_438669_0_0_1"/>
<dbReference type="InterPro" id="IPR006640">
    <property type="entry name" value="SprT-like_domain"/>
</dbReference>
<evidence type="ECO:0000313" key="4">
    <source>
        <dbReference type="EMBL" id="EFE29962.1"/>
    </source>
</evidence>
<comment type="caution">
    <text evidence="4">The sequence shown here is derived from an EMBL/GenBank/DDBJ whole genome shotgun (WGS) entry which is preliminary data.</text>
</comment>
<evidence type="ECO:0000256" key="2">
    <source>
        <dbReference type="SAM" id="Phobius"/>
    </source>
</evidence>
<reference evidence="5" key="1">
    <citation type="journal article" date="2011" name="Genome Biol.">
        <title>Comparative and functional genomics provide insights into the pathogenicity of dermatophytic fungi.</title>
        <authorList>
            <person name="Burmester A."/>
            <person name="Shelest E."/>
            <person name="Gloeckner G."/>
            <person name="Heddergott C."/>
            <person name="Schindler S."/>
            <person name="Staib P."/>
            <person name="Heidel A."/>
            <person name="Felder M."/>
            <person name="Petzold A."/>
            <person name="Szafranski K."/>
            <person name="Feuermann M."/>
            <person name="Pedruzzi I."/>
            <person name="Priebe S."/>
            <person name="Groth M."/>
            <person name="Winkler R."/>
            <person name="Li W."/>
            <person name="Kniemeyer O."/>
            <person name="Schroeckh V."/>
            <person name="Hertweck C."/>
            <person name="Hube B."/>
            <person name="White T.C."/>
            <person name="Platzer M."/>
            <person name="Guthke R."/>
            <person name="Heitman J."/>
            <person name="Woestemeyer J."/>
            <person name="Zipfel P.F."/>
            <person name="Monod M."/>
            <person name="Brakhage A.A."/>
        </authorList>
    </citation>
    <scope>NUCLEOTIDE SEQUENCE [LARGE SCALE GENOMIC DNA]</scope>
    <source>
        <strain evidence="5">ATCC MYA-4681 / CBS 112371</strain>
    </source>
</reference>
<keyword evidence="2" id="KW-0472">Membrane</keyword>
<name>D4B4B4_ARTBC</name>
<dbReference type="GeneID" id="9524714"/>
<keyword evidence="5" id="KW-1185">Reference proteome</keyword>
<evidence type="ECO:0000313" key="5">
    <source>
        <dbReference type="Proteomes" id="UP000008866"/>
    </source>
</evidence>
<sequence length="700" mass="80333">MSPHPKCICRTYPEASEEKSGCGLRALKASSLQSIGISEVLATKLALDALESFRAPHLETPRCPLHGYKYLPFRLFNTLDSHLFRGVLKDQVYLRWSNILPSRVHGLTSKPGSRDNRITIDLQYALIEDSSAEGIISVLIHHMAHAYFLACCGPPSLGKNRSERQNLGHDLAYSTLVYKIMDVFQPRGFNRMPNLFLFDRARHHLNDQHQLCRAERTVAHLAEPGKCCTYQSTDFLDRKTCRDHTLTLKELHLKYGRDGKSDLGDPYPKSHYIHVVDLVKQRFTPVLRSQYRYRPKDYIELHYENYAVPFLRSDLRKDCSLASKISEDVNFLNIPAPSHQIFCAFYSYLLNGDYPPELVKITSPYITARNAEGPPLILTYVPELENFLATDIRMFSLASMLDFSDLRDSAMHRMHSLSETHANPISILQEIYNSPTRNDDDRDRLRRWVLEFLPKGGKERGFTNIDVLQTGQWSDSLAKLRKENGLFNMDYSTAFESLVLEKASAYINAYNEASRANGHAAGNPSENFNIGTLSSEELELLRQVHPQMSKLYETAVASTQKQAPGPKMEKQTNNDCGSEHCFCHVNQQNRHHPHRHQQQQQQQQEEDQDSDTSCSQCPCFYCFPPTTDLDEEREQYSLGIFLFAAVWLIASMFILRAIVELFFKERFYGMQSTPTERANNKMLFHQNDRAVWKIQNKGGI</sequence>
<dbReference type="GO" id="GO:0006950">
    <property type="term" value="P:response to stress"/>
    <property type="evidence" value="ECO:0007669"/>
    <property type="project" value="UniProtKB-ARBA"/>
</dbReference>
<gene>
    <name evidence="4" type="ORF">ARB_03303</name>
</gene>